<sequence length="278" mass="31224">MSISLYSFLSAWPITAVIQQACSMGSFNLLLDVEVSSEAKAVSEAIDAHEDIVILDNIEGEELMRVPEIDILSIRIVSSASVTIKFAEPVVSKFTICSTSYTCQAAVHECNTPLESTHLPDMVEHHFVGGVIASCVHKVVESINGICTILDHFPLGSKLPYIQQWYAFEASDSHMLLLSKIDIFIAIGCLMHDNFGIRLHCTSKQRDMTSNLGTFQFWLRSIRCVINENFVLTGFGYLSFGHWLHEYGEEVYQIYKAALVDDKNKLWTSSWDSQTKRT</sequence>
<protein>
    <submittedName>
        <fullName evidence="1">Uncharacterized protein</fullName>
    </submittedName>
</protein>
<dbReference type="GeneID" id="85353771"/>
<dbReference type="AlphaFoldDB" id="A0AA39JI56"/>
<name>A0AA39JI56_ARMTA</name>
<comment type="caution">
    <text evidence="1">The sequence shown here is derived from an EMBL/GenBank/DDBJ whole genome shotgun (WGS) entry which is preliminary data.</text>
</comment>
<organism evidence="1 2">
    <name type="scientific">Armillaria tabescens</name>
    <name type="common">Ringless honey mushroom</name>
    <name type="synonym">Agaricus tabescens</name>
    <dbReference type="NCBI Taxonomy" id="1929756"/>
    <lineage>
        <taxon>Eukaryota</taxon>
        <taxon>Fungi</taxon>
        <taxon>Dikarya</taxon>
        <taxon>Basidiomycota</taxon>
        <taxon>Agaricomycotina</taxon>
        <taxon>Agaricomycetes</taxon>
        <taxon>Agaricomycetidae</taxon>
        <taxon>Agaricales</taxon>
        <taxon>Marasmiineae</taxon>
        <taxon>Physalacriaceae</taxon>
        <taxon>Desarmillaria</taxon>
    </lineage>
</organism>
<reference evidence="1" key="1">
    <citation type="submission" date="2023-06" db="EMBL/GenBank/DDBJ databases">
        <authorList>
            <consortium name="Lawrence Berkeley National Laboratory"/>
            <person name="Ahrendt S."/>
            <person name="Sahu N."/>
            <person name="Indic B."/>
            <person name="Wong-Bajracharya J."/>
            <person name="Merenyi Z."/>
            <person name="Ke H.-M."/>
            <person name="Monk M."/>
            <person name="Kocsube S."/>
            <person name="Drula E."/>
            <person name="Lipzen A."/>
            <person name="Balint B."/>
            <person name="Henrissat B."/>
            <person name="Andreopoulos B."/>
            <person name="Martin F.M."/>
            <person name="Harder C.B."/>
            <person name="Rigling D."/>
            <person name="Ford K.L."/>
            <person name="Foster G.D."/>
            <person name="Pangilinan J."/>
            <person name="Papanicolaou A."/>
            <person name="Barry K."/>
            <person name="LaButti K."/>
            <person name="Viragh M."/>
            <person name="Koriabine M."/>
            <person name="Yan M."/>
            <person name="Riley R."/>
            <person name="Champramary S."/>
            <person name="Plett K.L."/>
            <person name="Tsai I.J."/>
            <person name="Slot J."/>
            <person name="Sipos G."/>
            <person name="Plett J."/>
            <person name="Nagy L.G."/>
            <person name="Grigoriev I.V."/>
        </authorList>
    </citation>
    <scope>NUCLEOTIDE SEQUENCE</scope>
    <source>
        <strain evidence="1">CCBAS 213</strain>
    </source>
</reference>
<keyword evidence="2" id="KW-1185">Reference proteome</keyword>
<proteinExistence type="predicted"/>
<dbReference type="RefSeq" id="XP_060324098.1">
    <property type="nucleotide sequence ID" value="XM_060470223.1"/>
</dbReference>
<dbReference type="EMBL" id="JAUEPS010000067">
    <property type="protein sequence ID" value="KAK0441759.1"/>
    <property type="molecule type" value="Genomic_DNA"/>
</dbReference>
<evidence type="ECO:0000313" key="1">
    <source>
        <dbReference type="EMBL" id="KAK0441759.1"/>
    </source>
</evidence>
<accession>A0AA39JI56</accession>
<dbReference type="Proteomes" id="UP001175211">
    <property type="component" value="Unassembled WGS sequence"/>
</dbReference>
<gene>
    <name evidence="1" type="ORF">EV420DRAFT_1485500</name>
</gene>
<evidence type="ECO:0000313" key="2">
    <source>
        <dbReference type="Proteomes" id="UP001175211"/>
    </source>
</evidence>